<evidence type="ECO:0000313" key="2">
    <source>
        <dbReference type="EMBL" id="SEE81693.1"/>
    </source>
</evidence>
<dbReference type="InterPro" id="IPR003673">
    <property type="entry name" value="CoA-Trfase_fam_III"/>
</dbReference>
<organism evidence="2 3">
    <name type="scientific">Rhodococcus jostii</name>
    <dbReference type="NCBI Taxonomy" id="132919"/>
    <lineage>
        <taxon>Bacteria</taxon>
        <taxon>Bacillati</taxon>
        <taxon>Actinomycetota</taxon>
        <taxon>Actinomycetes</taxon>
        <taxon>Mycobacteriales</taxon>
        <taxon>Nocardiaceae</taxon>
        <taxon>Rhodococcus</taxon>
    </lineage>
</organism>
<dbReference type="InterPro" id="IPR044855">
    <property type="entry name" value="CoA-Trfase_III_dom3_sf"/>
</dbReference>
<reference evidence="3" key="1">
    <citation type="submission" date="2016-10" db="EMBL/GenBank/DDBJ databases">
        <authorList>
            <person name="Varghese N."/>
        </authorList>
    </citation>
    <scope>NUCLEOTIDE SEQUENCE [LARGE SCALE GENOMIC DNA]</scope>
    <source>
        <strain evidence="3">DSM 44719</strain>
    </source>
</reference>
<dbReference type="InterPro" id="IPR050483">
    <property type="entry name" value="CoA-transferase_III_domain"/>
</dbReference>
<proteinExistence type="predicted"/>
<dbReference type="Proteomes" id="UP000183407">
    <property type="component" value="Unassembled WGS sequence"/>
</dbReference>
<dbReference type="AlphaFoldDB" id="A0A1H5LX72"/>
<name>A0A1H5LX72_RHOJO</name>
<dbReference type="Gene3D" id="3.30.1540.10">
    <property type="entry name" value="formyl-coa transferase, domain 3"/>
    <property type="match status" value="1"/>
</dbReference>
<dbReference type="Gene3D" id="3.40.50.10540">
    <property type="entry name" value="Crotonobetainyl-coa:carnitine coa-transferase, domain 1"/>
    <property type="match status" value="1"/>
</dbReference>
<dbReference type="InterPro" id="IPR023606">
    <property type="entry name" value="CoA-Trfase_III_dom_1_sf"/>
</dbReference>
<dbReference type="PANTHER" id="PTHR48207">
    <property type="entry name" value="SUCCINATE--HYDROXYMETHYLGLUTARATE COA-TRANSFERASE"/>
    <property type="match status" value="1"/>
</dbReference>
<sequence length="400" mass="42812">MNKPIENKPLDGVRVIDFGQFVAGPAATQVLADMGAEVIKVEPVSGESCRIIGQYGEAIIRTYNRGKKDIALDLKDPRGLKIARELIASADIVVQNLRPGVMDGLGLGSEAVRAAHPEIVYATVSGFGLHGPSKERPGFDIAAQAESGIMWVTGEADGEPQRVGFPVVDSAAAHVFAQAILGAYIRRLRFGVGDEVEVSLLEVAVHLQGPNWGKYLMTGIEPMRKGNGQPSVAPAAEVMSTRDGEIVLSAYSPAHFAALCRFVERRDLLEDPRFVDNPSRVANRAALLAELRPAFAQITSDDAMDQLGVHGVVAGRISSYGEVRKNPDVEASGLFIDVEAADGVHYTSLKSPWSLRSVSDQGGLGAPDLGQHTAELLGQLGYSEREIADLEVDSVVRTQR</sequence>
<evidence type="ECO:0000256" key="1">
    <source>
        <dbReference type="ARBA" id="ARBA00022679"/>
    </source>
</evidence>
<accession>A0A1H5LX72</accession>
<gene>
    <name evidence="2" type="ORF">SAMN04490220_8490</name>
</gene>
<evidence type="ECO:0000313" key="3">
    <source>
        <dbReference type="Proteomes" id="UP000183407"/>
    </source>
</evidence>
<keyword evidence="1 2" id="KW-0808">Transferase</keyword>
<dbReference type="PANTHER" id="PTHR48207:SF4">
    <property type="entry name" value="BLL6097 PROTEIN"/>
    <property type="match status" value="1"/>
</dbReference>
<dbReference type="GO" id="GO:0008410">
    <property type="term" value="F:CoA-transferase activity"/>
    <property type="evidence" value="ECO:0007669"/>
    <property type="project" value="TreeGrafter"/>
</dbReference>
<dbReference type="EMBL" id="FNTL01000005">
    <property type="protein sequence ID" value="SEE81693.1"/>
    <property type="molecule type" value="Genomic_DNA"/>
</dbReference>
<dbReference type="SUPFAM" id="SSF89796">
    <property type="entry name" value="CoA-transferase family III (CaiB/BaiF)"/>
    <property type="match status" value="1"/>
</dbReference>
<dbReference type="RefSeq" id="WP_240320056.1">
    <property type="nucleotide sequence ID" value="NZ_FNTL01000005.1"/>
</dbReference>
<dbReference type="Pfam" id="PF02515">
    <property type="entry name" value="CoA_transf_3"/>
    <property type="match status" value="1"/>
</dbReference>
<protein>
    <submittedName>
        <fullName evidence="2">Crotonobetainyl-CoA:carnitine CoA-transferase CaiB</fullName>
    </submittedName>
</protein>